<dbReference type="InterPro" id="IPR045357">
    <property type="entry name" value="Aminopeptidase_N-like_N"/>
</dbReference>
<dbReference type="Gene3D" id="2.60.40.1730">
    <property type="entry name" value="tricorn interacting facor f3 domain"/>
    <property type="match status" value="1"/>
</dbReference>
<dbReference type="PANTHER" id="PTHR46322">
    <property type="entry name" value="PUROMYCIN-SENSITIVE AMINOPEPTIDASE"/>
    <property type="match status" value="1"/>
</dbReference>
<name>A0AAN9EBM5_CROPI</name>
<evidence type="ECO:0000313" key="3">
    <source>
        <dbReference type="Proteomes" id="UP001372338"/>
    </source>
</evidence>
<proteinExistence type="predicted"/>
<reference evidence="2 3" key="1">
    <citation type="submission" date="2024-01" db="EMBL/GenBank/DDBJ databases">
        <title>The genomes of 5 underutilized Papilionoideae crops provide insights into root nodulation and disease resistanc.</title>
        <authorList>
            <person name="Yuan L."/>
        </authorList>
    </citation>
    <scope>NUCLEOTIDE SEQUENCE [LARGE SCALE GENOMIC DNA]</scope>
    <source>
        <strain evidence="2">ZHUSHIDOU_FW_LH</strain>
        <tissue evidence="2">Leaf</tissue>
    </source>
</reference>
<organism evidence="2 3">
    <name type="scientific">Crotalaria pallida</name>
    <name type="common">Smooth rattlebox</name>
    <name type="synonym">Crotalaria striata</name>
    <dbReference type="NCBI Taxonomy" id="3830"/>
    <lineage>
        <taxon>Eukaryota</taxon>
        <taxon>Viridiplantae</taxon>
        <taxon>Streptophyta</taxon>
        <taxon>Embryophyta</taxon>
        <taxon>Tracheophyta</taxon>
        <taxon>Spermatophyta</taxon>
        <taxon>Magnoliopsida</taxon>
        <taxon>eudicotyledons</taxon>
        <taxon>Gunneridae</taxon>
        <taxon>Pentapetalae</taxon>
        <taxon>rosids</taxon>
        <taxon>fabids</taxon>
        <taxon>Fabales</taxon>
        <taxon>Fabaceae</taxon>
        <taxon>Papilionoideae</taxon>
        <taxon>50 kb inversion clade</taxon>
        <taxon>genistoids sensu lato</taxon>
        <taxon>core genistoids</taxon>
        <taxon>Crotalarieae</taxon>
        <taxon>Crotalaria</taxon>
    </lineage>
</organism>
<sequence length="164" mass="18345">MPDYYFDTVDLKFSLGEDRTIVSSKIAVFPRIEGSSSPLVLDGQDLSLVSIQPNGKALKEDYHSDARHLTIRSPPSGKYDLEIVTEIQPQKNTSLEGLYKSSGNFCTQCEAEGFRKITFYQDQPDIMAKYTVRIEADKSLYPVLLSNGNLVDQGDLEDGKHYAV</sequence>
<dbReference type="GO" id="GO:0009507">
    <property type="term" value="C:chloroplast"/>
    <property type="evidence" value="ECO:0007669"/>
    <property type="project" value="TreeGrafter"/>
</dbReference>
<feature type="domain" description="Aminopeptidase N-like N-terminal" evidence="1">
    <location>
        <begin position="11"/>
        <end position="162"/>
    </location>
</feature>
<dbReference type="Pfam" id="PF17900">
    <property type="entry name" value="Peptidase_M1_N"/>
    <property type="match status" value="1"/>
</dbReference>
<protein>
    <recommendedName>
        <fullName evidence="1">Aminopeptidase N-like N-terminal domain-containing protein</fullName>
    </recommendedName>
</protein>
<dbReference type="SUPFAM" id="SSF63737">
    <property type="entry name" value="Leukotriene A4 hydrolase N-terminal domain"/>
    <property type="match status" value="1"/>
</dbReference>
<dbReference type="AlphaFoldDB" id="A0AAN9EBM5"/>
<dbReference type="PANTHER" id="PTHR46322:SF1">
    <property type="entry name" value="PUROMYCIN-SENSITIVE AMINOPEPTIDASE"/>
    <property type="match status" value="1"/>
</dbReference>
<accession>A0AAN9EBM5</accession>
<dbReference type="GO" id="GO:0008270">
    <property type="term" value="F:zinc ion binding"/>
    <property type="evidence" value="ECO:0007669"/>
    <property type="project" value="InterPro"/>
</dbReference>
<dbReference type="InterPro" id="IPR012779">
    <property type="entry name" value="Peptidase_M1_pepN"/>
</dbReference>
<dbReference type="EMBL" id="JAYWIO010000007">
    <property type="protein sequence ID" value="KAK7251339.1"/>
    <property type="molecule type" value="Genomic_DNA"/>
</dbReference>
<dbReference type="Proteomes" id="UP001372338">
    <property type="component" value="Unassembled WGS sequence"/>
</dbReference>
<evidence type="ECO:0000313" key="2">
    <source>
        <dbReference type="EMBL" id="KAK7251339.1"/>
    </source>
</evidence>
<evidence type="ECO:0000259" key="1">
    <source>
        <dbReference type="Pfam" id="PF17900"/>
    </source>
</evidence>
<gene>
    <name evidence="2" type="ORF">RIF29_34441</name>
</gene>
<keyword evidence="3" id="KW-1185">Reference proteome</keyword>
<comment type="caution">
    <text evidence="2">The sequence shown here is derived from an EMBL/GenBank/DDBJ whole genome shotgun (WGS) entry which is preliminary data.</text>
</comment>
<dbReference type="InterPro" id="IPR042097">
    <property type="entry name" value="Aminopeptidase_N-like_N_sf"/>
</dbReference>